<dbReference type="EMBL" id="LAZR01001218">
    <property type="protein sequence ID" value="KKN48496.1"/>
    <property type="molecule type" value="Genomic_DNA"/>
</dbReference>
<name>A0A0F9THN5_9ZZZZ</name>
<protein>
    <submittedName>
        <fullName evidence="1">Uncharacterized protein</fullName>
    </submittedName>
</protein>
<proteinExistence type="predicted"/>
<comment type="caution">
    <text evidence="1">The sequence shown here is derived from an EMBL/GenBank/DDBJ whole genome shotgun (WGS) entry which is preliminary data.</text>
</comment>
<evidence type="ECO:0000313" key="1">
    <source>
        <dbReference type="EMBL" id="KKN48496.1"/>
    </source>
</evidence>
<accession>A0A0F9THN5</accession>
<sequence>MSNEIIEKVGVDETVDISELPDLAAQKECCEKMIDTLFIEEKRLKSCFISSQTIYDLIDENEKLRSDMGEYVGYHYGSINISMDTVTAALVSLKKFSAGDLDNIDHGARGMYISIWFNMAVSSIISIDLSATNLEELESEMIKKSIEEHGENLILTKGTVH</sequence>
<dbReference type="AlphaFoldDB" id="A0A0F9THN5"/>
<gene>
    <name evidence="1" type="ORF">LCGC14_0652490</name>
</gene>
<organism evidence="1">
    <name type="scientific">marine sediment metagenome</name>
    <dbReference type="NCBI Taxonomy" id="412755"/>
    <lineage>
        <taxon>unclassified sequences</taxon>
        <taxon>metagenomes</taxon>
        <taxon>ecological metagenomes</taxon>
    </lineage>
</organism>
<reference evidence="1" key="1">
    <citation type="journal article" date="2015" name="Nature">
        <title>Complex archaea that bridge the gap between prokaryotes and eukaryotes.</title>
        <authorList>
            <person name="Spang A."/>
            <person name="Saw J.H."/>
            <person name="Jorgensen S.L."/>
            <person name="Zaremba-Niedzwiedzka K."/>
            <person name="Martijn J."/>
            <person name="Lind A.E."/>
            <person name="van Eijk R."/>
            <person name="Schleper C."/>
            <person name="Guy L."/>
            <person name="Ettema T.J."/>
        </authorList>
    </citation>
    <scope>NUCLEOTIDE SEQUENCE</scope>
</reference>